<gene>
    <name evidence="4" type="ORF">ACIPEN_12185</name>
</gene>
<evidence type="ECO:0000313" key="5">
    <source>
        <dbReference type="Proteomes" id="UP001617427"/>
    </source>
</evidence>
<proteinExistence type="inferred from homology"/>
<dbReference type="GO" id="GO:0016787">
    <property type="term" value="F:hydrolase activity"/>
    <property type="evidence" value="ECO:0007669"/>
    <property type="project" value="UniProtKB-KW"/>
</dbReference>
<dbReference type="InterPro" id="IPR032466">
    <property type="entry name" value="Metal_Hydrolase"/>
</dbReference>
<evidence type="ECO:0000256" key="3">
    <source>
        <dbReference type="ARBA" id="ARBA00022801"/>
    </source>
</evidence>
<dbReference type="EC" id="3.1.-.-" evidence="4"/>
<dbReference type="InterPro" id="IPR001130">
    <property type="entry name" value="TatD-like"/>
</dbReference>
<dbReference type="Pfam" id="PF01026">
    <property type="entry name" value="TatD_DNase"/>
    <property type="match status" value="1"/>
</dbReference>
<accession>A0ABW8EZX9</accession>
<evidence type="ECO:0000313" key="4">
    <source>
        <dbReference type="EMBL" id="MFJ3046582.1"/>
    </source>
</evidence>
<dbReference type="PANTHER" id="PTHR46124:SF2">
    <property type="entry name" value="D-AMINOACYL-TRNA DEACYLASE"/>
    <property type="match status" value="1"/>
</dbReference>
<dbReference type="SUPFAM" id="SSF51556">
    <property type="entry name" value="Metallo-dependent hydrolases"/>
    <property type="match status" value="1"/>
</dbReference>
<reference evidence="4 5" key="1">
    <citation type="submission" date="2024-10" db="EMBL/GenBank/DDBJ databases">
        <title>The Natural Products Discovery Center: Release of the First 8490 Sequenced Strains for Exploring Actinobacteria Biosynthetic Diversity.</title>
        <authorList>
            <person name="Kalkreuter E."/>
            <person name="Kautsar S.A."/>
            <person name="Yang D."/>
            <person name="Bader C.D."/>
            <person name="Teijaro C.N."/>
            <person name="Fluegel L."/>
            <person name="Davis C.M."/>
            <person name="Simpson J.R."/>
            <person name="Lauterbach L."/>
            <person name="Steele A.D."/>
            <person name="Gui C."/>
            <person name="Meng S."/>
            <person name="Li G."/>
            <person name="Viehrig K."/>
            <person name="Ye F."/>
            <person name="Su P."/>
            <person name="Kiefer A.F."/>
            <person name="Nichols A."/>
            <person name="Cepeda A.J."/>
            <person name="Yan W."/>
            <person name="Fan B."/>
            <person name="Jiang Y."/>
            <person name="Adhikari A."/>
            <person name="Zheng C.-J."/>
            <person name="Schuster L."/>
            <person name="Cowan T.M."/>
            <person name="Smanski M.J."/>
            <person name="Chevrette M.G."/>
            <person name="De Carvalho L.P.S."/>
            <person name="Shen B."/>
        </authorList>
    </citation>
    <scope>NUCLEOTIDE SEQUENCE [LARGE SCALE GENOMIC DNA]</scope>
    <source>
        <strain evidence="4 5">NPDC087045</strain>
    </source>
</reference>
<keyword evidence="2" id="KW-0479">Metal-binding</keyword>
<comment type="similarity">
    <text evidence="1">Belongs to the metallo-dependent hydrolases superfamily. TatD-type hydrolase family.</text>
</comment>
<sequence>MYIDSHCHINFPDLAARLPEILEKMAENKVSHALCVSVDLPDFPQVLALAEKYPNIYASVGVHPDYEDTPEPDVEQLVKLADHPRIVAIGETGLDYYRLQGDLEWQRERFRTHIRASRATGKPLIIHTRSASEDTIRIMREEGASPQAGGAAGVMHCFTESQEVADAAIELGFYISFSGIVTFKSAKDLQQVARTIPLERMLIETDSPYLAPVPFRGKTNEPGYVRHVGEFIADLRGISAAEVARQTSDNFFKLFGIAP</sequence>
<dbReference type="PANTHER" id="PTHR46124">
    <property type="entry name" value="D-AMINOACYL-TRNA DEACYLASE"/>
    <property type="match status" value="1"/>
</dbReference>
<dbReference type="PROSITE" id="PS01090">
    <property type="entry name" value="TATD_2"/>
    <property type="match status" value="1"/>
</dbReference>
<dbReference type="RefSeq" id="WP_402700747.1">
    <property type="nucleotide sequence ID" value="NZ_JBIUZV010000006.1"/>
</dbReference>
<dbReference type="InterPro" id="IPR018228">
    <property type="entry name" value="DNase_TatD-rel_CS"/>
</dbReference>
<dbReference type="Proteomes" id="UP001617427">
    <property type="component" value="Unassembled WGS sequence"/>
</dbReference>
<comment type="caution">
    <text evidence="4">The sequence shown here is derived from an EMBL/GenBank/DDBJ whole genome shotgun (WGS) entry which is preliminary data.</text>
</comment>
<keyword evidence="3 4" id="KW-0378">Hydrolase</keyword>
<name>A0ABW8EZX9_9BURK</name>
<dbReference type="CDD" id="cd01310">
    <property type="entry name" value="TatD_DNAse"/>
    <property type="match status" value="1"/>
</dbReference>
<protein>
    <submittedName>
        <fullName evidence="4">TatD family hydrolase</fullName>
        <ecNumber evidence="4">3.1.-.-</ecNumber>
    </submittedName>
</protein>
<evidence type="ECO:0000256" key="2">
    <source>
        <dbReference type="ARBA" id="ARBA00022723"/>
    </source>
</evidence>
<evidence type="ECO:0000256" key="1">
    <source>
        <dbReference type="ARBA" id="ARBA00009275"/>
    </source>
</evidence>
<dbReference type="NCBIfam" id="TIGR00010">
    <property type="entry name" value="YchF/TatD family DNA exonuclease"/>
    <property type="match status" value="1"/>
</dbReference>
<dbReference type="EMBL" id="JBIUZV010000006">
    <property type="protein sequence ID" value="MFJ3046582.1"/>
    <property type="molecule type" value="Genomic_DNA"/>
</dbReference>
<dbReference type="PIRSF" id="PIRSF005902">
    <property type="entry name" value="DNase_TatD"/>
    <property type="match status" value="1"/>
</dbReference>
<dbReference type="Gene3D" id="3.20.20.140">
    <property type="entry name" value="Metal-dependent hydrolases"/>
    <property type="match status" value="1"/>
</dbReference>
<dbReference type="InterPro" id="IPR015991">
    <property type="entry name" value="TatD/YcfH-like"/>
</dbReference>
<organism evidence="4 5">
    <name type="scientific">Herbaspirillum chlorophenolicum</name>
    <dbReference type="NCBI Taxonomy" id="211589"/>
    <lineage>
        <taxon>Bacteria</taxon>
        <taxon>Pseudomonadati</taxon>
        <taxon>Pseudomonadota</taxon>
        <taxon>Betaproteobacteria</taxon>
        <taxon>Burkholderiales</taxon>
        <taxon>Oxalobacteraceae</taxon>
        <taxon>Herbaspirillum</taxon>
    </lineage>
</organism>
<keyword evidence="5" id="KW-1185">Reference proteome</keyword>
<dbReference type="PROSITE" id="PS01137">
    <property type="entry name" value="TATD_1"/>
    <property type="match status" value="1"/>
</dbReference>